<dbReference type="GO" id="GO:0030983">
    <property type="term" value="F:mismatched DNA binding"/>
    <property type="evidence" value="ECO:0007669"/>
    <property type="project" value="InterPro"/>
</dbReference>
<comment type="caution">
    <text evidence="6">The sequence shown here is derived from an EMBL/GenBank/DDBJ whole genome shotgun (WGS) entry which is preliminary data.</text>
</comment>
<dbReference type="Proteomes" id="UP000051574">
    <property type="component" value="Unassembled WGS sequence"/>
</dbReference>
<dbReference type="InterPro" id="IPR000432">
    <property type="entry name" value="DNA_mismatch_repair_MutS_C"/>
</dbReference>
<evidence type="ECO:0000256" key="4">
    <source>
        <dbReference type="SAM" id="MobiDB-lite"/>
    </source>
</evidence>
<protein>
    <recommendedName>
        <fullName evidence="5">DNA mismatch repair proteins mutS family domain-containing protein</fullName>
    </recommendedName>
</protein>
<keyword evidence="7" id="KW-1185">Reference proteome</keyword>
<dbReference type="GO" id="GO:0006298">
    <property type="term" value="P:mismatch repair"/>
    <property type="evidence" value="ECO:0007669"/>
    <property type="project" value="InterPro"/>
</dbReference>
<feature type="region of interest" description="Disordered" evidence="4">
    <location>
        <begin position="668"/>
        <end position="692"/>
    </location>
</feature>
<evidence type="ECO:0000256" key="2">
    <source>
        <dbReference type="ARBA" id="ARBA00022840"/>
    </source>
</evidence>
<reference evidence="6 7" key="1">
    <citation type="submission" date="2015-09" db="EMBL/GenBank/DDBJ databases">
        <title>Draft genome of the scarab beetle Oryctes borbonicus.</title>
        <authorList>
            <person name="Meyer J.M."/>
            <person name="Markov G.V."/>
            <person name="Baskaran P."/>
            <person name="Herrmann M."/>
            <person name="Sommer R.J."/>
            <person name="Roedelsperger C."/>
        </authorList>
    </citation>
    <scope>NUCLEOTIDE SEQUENCE [LARGE SCALE GENOMIC DNA]</scope>
    <source>
        <strain evidence="6">OB123</strain>
        <tissue evidence="6">Whole animal</tissue>
    </source>
</reference>
<dbReference type="Pfam" id="PF00488">
    <property type="entry name" value="MutS_V"/>
    <property type="match status" value="1"/>
</dbReference>
<evidence type="ECO:0000313" key="6">
    <source>
        <dbReference type="EMBL" id="KRT78270.1"/>
    </source>
</evidence>
<gene>
    <name evidence="6" type="ORF">AMK59_8505</name>
</gene>
<evidence type="ECO:0000259" key="5">
    <source>
        <dbReference type="Pfam" id="PF00488"/>
    </source>
</evidence>
<keyword evidence="1" id="KW-0547">Nucleotide-binding</keyword>
<proteinExistence type="predicted"/>
<feature type="region of interest" description="Disordered" evidence="4">
    <location>
        <begin position="738"/>
        <end position="757"/>
    </location>
</feature>
<keyword evidence="2" id="KW-0067">ATP-binding</keyword>
<sequence length="1161" mass="131926">VDEGTVLAMAMVESLATSKAFIFLATHYTFVTKLEEFYPNFTNWQLETIEEDNQRTVLHFTYSLIPGVTTFRKYGLVAAIASWPRDLVEKAEELYNQIEPPKQGTSIQGMHILDRLKYNFEAELKILKAKKQLIASTFQEKCYIYMENLKNAGLSLSETLPENLTFQGIESKEPSTIILPQAVYSPSETLLEDDNVIGDYNQFYQEIQSLNQDAPQYNENSACKTANEQDISSMISQVIDRRIQRSPQIKNGTYFEAGGENQDLDNILGNSDQHRSDFASITWNSNSISGVYSAKSTQQHREVTDKTIVDIIWRTFNDSNQNEDADVTAAIKDLNECSTYFTQEWDELDSNSQQSNDVEMKSLDGISSVTKNLETTQPNVIIHSVHVVNKHDQIEAIQKFDPVERKLIQVAKLSPITSEISLKNMRENRFHERRCITSFSAEHSGSHLDNNFCIAGAGNEQVSSRSPKRNELIFQPQFILDPQKGTQQSDFAIDFFKFKLQEEFSKIDVKTLSPKPLEDTAHLNSTSFVSHAQYQEVASPMLNTQNISNFAIIPLETSKTISQKSNTISENGLWFSAVSSQESQRIRDSKFTKIEGQGTFGNAFFEMQSRNDALRIFRRTSENVIEFVQNLKLTNSDQSVKSANEDVKVEIRIGQKNVHNNEKAIFNVGSENGKTPTTNEETEETKARSENNESLLKLQDSVVKLCCTNKNIGRNVLNNKPKCNGSITNAIFCGENSNQEKKSSEQTTPEANKHVDNLGKNEDVQNSLKELNEDSIKLKGIGSNELPITPETGSNSKIQNPNDTLNSDTTTFILSNNRLNRSKPFLEEIAPTFAKINKRNKEIENGNLNHQNKVKQLLQLQKEIPTFLNRYFESNPETISCKMVNGKEENLEHSTSKCQSFPNESQTRSIFETSNGSESLFSSPEAFYRAADSTAQSKFITKKQPISKRKKQKTKFVPPLKKAKISENLGPSKINIKTNIRIKKSLIPKFIPPKILSRKEILEDFEKQRRRLLEDQDDPEQREKYINFIVNRPKVEQIQGQRCVAKITKTNEGVVVIPASNPVVKSKKVVPLKRKLSSAEYDKTMFSDKNENKLKSLLENEQKNIFKFGDCDKYQTVEALEKEDVQVPTFPRSDFSQSNSSNLFNFDGKDVNDLIKKYLRD</sequence>
<accession>A0A0T6AU01</accession>
<dbReference type="Gene3D" id="3.40.50.300">
    <property type="entry name" value="P-loop containing nucleotide triphosphate hydrolases"/>
    <property type="match status" value="1"/>
</dbReference>
<name>A0A0T6AU01_9SCAR</name>
<dbReference type="OrthoDB" id="10252754at2759"/>
<dbReference type="InterPro" id="IPR027417">
    <property type="entry name" value="P-loop_NTPase"/>
</dbReference>
<feature type="non-terminal residue" evidence="6">
    <location>
        <position position="1"/>
    </location>
</feature>
<evidence type="ECO:0000313" key="7">
    <source>
        <dbReference type="Proteomes" id="UP000051574"/>
    </source>
</evidence>
<dbReference type="AlphaFoldDB" id="A0A0T6AU01"/>
<dbReference type="EMBL" id="LJIG01022877">
    <property type="protein sequence ID" value="KRT78270.1"/>
    <property type="molecule type" value="Genomic_DNA"/>
</dbReference>
<feature type="region of interest" description="Disordered" evidence="4">
    <location>
        <begin position="782"/>
        <end position="804"/>
    </location>
</feature>
<organism evidence="6 7">
    <name type="scientific">Oryctes borbonicus</name>
    <dbReference type="NCBI Taxonomy" id="1629725"/>
    <lineage>
        <taxon>Eukaryota</taxon>
        <taxon>Metazoa</taxon>
        <taxon>Ecdysozoa</taxon>
        <taxon>Arthropoda</taxon>
        <taxon>Hexapoda</taxon>
        <taxon>Insecta</taxon>
        <taxon>Pterygota</taxon>
        <taxon>Neoptera</taxon>
        <taxon>Endopterygota</taxon>
        <taxon>Coleoptera</taxon>
        <taxon>Polyphaga</taxon>
        <taxon>Scarabaeiformia</taxon>
        <taxon>Scarabaeidae</taxon>
        <taxon>Dynastinae</taxon>
        <taxon>Oryctes</taxon>
    </lineage>
</organism>
<dbReference type="GO" id="GO:0005524">
    <property type="term" value="F:ATP binding"/>
    <property type="evidence" value="ECO:0007669"/>
    <property type="project" value="UniProtKB-KW"/>
</dbReference>
<evidence type="ECO:0000256" key="3">
    <source>
        <dbReference type="ARBA" id="ARBA00023125"/>
    </source>
</evidence>
<feature type="compositionally biased region" description="Polar residues" evidence="4">
    <location>
        <begin position="791"/>
        <end position="804"/>
    </location>
</feature>
<evidence type="ECO:0000256" key="1">
    <source>
        <dbReference type="ARBA" id="ARBA00022741"/>
    </source>
</evidence>
<feature type="domain" description="DNA mismatch repair proteins mutS family" evidence="5">
    <location>
        <begin position="3"/>
        <end position="99"/>
    </location>
</feature>
<keyword evidence="3" id="KW-0238">DNA-binding</keyword>